<feature type="region of interest" description="Disordered" evidence="1">
    <location>
        <begin position="189"/>
        <end position="237"/>
    </location>
</feature>
<reference evidence="3" key="1">
    <citation type="submission" date="2023-03" db="EMBL/GenBank/DDBJ databases">
        <title>Massive genome expansion in bonnet fungi (Mycena s.s.) driven by repeated elements and novel gene families across ecological guilds.</title>
        <authorList>
            <consortium name="Lawrence Berkeley National Laboratory"/>
            <person name="Harder C.B."/>
            <person name="Miyauchi S."/>
            <person name="Viragh M."/>
            <person name="Kuo A."/>
            <person name="Thoen E."/>
            <person name="Andreopoulos B."/>
            <person name="Lu D."/>
            <person name="Skrede I."/>
            <person name="Drula E."/>
            <person name="Henrissat B."/>
            <person name="Morin E."/>
            <person name="Kohler A."/>
            <person name="Barry K."/>
            <person name="LaButti K."/>
            <person name="Morin E."/>
            <person name="Salamov A."/>
            <person name="Lipzen A."/>
            <person name="Mereny Z."/>
            <person name="Hegedus B."/>
            <person name="Baldrian P."/>
            <person name="Stursova M."/>
            <person name="Weitz H."/>
            <person name="Taylor A."/>
            <person name="Grigoriev I.V."/>
            <person name="Nagy L.G."/>
            <person name="Martin F."/>
            <person name="Kauserud H."/>
        </authorList>
    </citation>
    <scope>NUCLEOTIDE SEQUENCE</scope>
    <source>
        <strain evidence="3">CBHHK067</strain>
    </source>
</reference>
<dbReference type="AlphaFoldDB" id="A0AAD7CSN1"/>
<gene>
    <name evidence="3" type="ORF">B0H17DRAFT_1337153</name>
</gene>
<feature type="transmembrane region" description="Helical" evidence="2">
    <location>
        <begin position="7"/>
        <end position="25"/>
    </location>
</feature>
<feature type="transmembrane region" description="Helical" evidence="2">
    <location>
        <begin position="240"/>
        <end position="264"/>
    </location>
</feature>
<keyword evidence="4" id="KW-1185">Reference proteome</keyword>
<keyword evidence="2" id="KW-0812">Transmembrane</keyword>
<keyword evidence="2" id="KW-1133">Transmembrane helix</keyword>
<organism evidence="3 4">
    <name type="scientific">Mycena rosella</name>
    <name type="common">Pink bonnet</name>
    <name type="synonym">Agaricus rosellus</name>
    <dbReference type="NCBI Taxonomy" id="1033263"/>
    <lineage>
        <taxon>Eukaryota</taxon>
        <taxon>Fungi</taxon>
        <taxon>Dikarya</taxon>
        <taxon>Basidiomycota</taxon>
        <taxon>Agaricomycotina</taxon>
        <taxon>Agaricomycetes</taxon>
        <taxon>Agaricomycetidae</taxon>
        <taxon>Agaricales</taxon>
        <taxon>Marasmiineae</taxon>
        <taxon>Mycenaceae</taxon>
        <taxon>Mycena</taxon>
    </lineage>
</organism>
<feature type="transmembrane region" description="Helical" evidence="2">
    <location>
        <begin position="95"/>
        <end position="117"/>
    </location>
</feature>
<evidence type="ECO:0000256" key="2">
    <source>
        <dbReference type="SAM" id="Phobius"/>
    </source>
</evidence>
<proteinExistence type="predicted"/>
<evidence type="ECO:0000313" key="3">
    <source>
        <dbReference type="EMBL" id="KAJ7661711.1"/>
    </source>
</evidence>
<evidence type="ECO:0000256" key="1">
    <source>
        <dbReference type="SAM" id="MobiDB-lite"/>
    </source>
</evidence>
<dbReference type="Proteomes" id="UP001221757">
    <property type="component" value="Unassembled WGS sequence"/>
</dbReference>
<keyword evidence="2" id="KW-0472">Membrane</keyword>
<comment type="caution">
    <text evidence="3">The sequence shown here is derived from an EMBL/GenBank/DDBJ whole genome shotgun (WGS) entry which is preliminary data.</text>
</comment>
<evidence type="ECO:0000313" key="4">
    <source>
        <dbReference type="Proteomes" id="UP001221757"/>
    </source>
</evidence>
<evidence type="ECO:0008006" key="5">
    <source>
        <dbReference type="Google" id="ProtNLM"/>
    </source>
</evidence>
<name>A0AAD7CSN1_MYCRO</name>
<protein>
    <recommendedName>
        <fullName evidence="5">Mid2 domain-containing protein</fullName>
    </recommendedName>
</protein>
<feature type="compositionally biased region" description="Low complexity" evidence="1">
    <location>
        <begin position="189"/>
        <end position="228"/>
    </location>
</feature>
<accession>A0AAD7CSN1</accession>
<sequence>MDYSRHWHWYASASCFFVSAFPLPLNLAGEMASTPLIFALLASFCAQAHAALVNRTIDDSSPLVQYDCEVVHCDTTTTMGESLLCSAVNGANRPFTIIGFNCTVLVPFTGTAVYAFLSCTPDAQCEFEIDKTGPHASIRAADNSTDTGLSYFNDSLLNGTHMLSISTSHISLFDSAIYTFDDGVTQPSTISASSSSTTSTSSPSPTSVLPGKPNKSSTTSNSSPSPTSVLPGKPNKSKPAIGPIVGGVLGGLLLLAILVALLAMRRGRSLWRISAYPPPDVEAAGRPPKAPESPTLTDQIRVLQAQTAELQLALAARGAPGAAAMKGGGDQPPVQAVPAVEEDLLLYMDSGLRSEPARQVEELPPEYFA</sequence>
<feature type="transmembrane region" description="Helical" evidence="2">
    <location>
        <begin position="31"/>
        <end position="53"/>
    </location>
</feature>
<dbReference type="EMBL" id="JARKIE010000248">
    <property type="protein sequence ID" value="KAJ7661711.1"/>
    <property type="molecule type" value="Genomic_DNA"/>
</dbReference>